<feature type="transmembrane region" description="Helical" evidence="1">
    <location>
        <begin position="207"/>
        <end position="240"/>
    </location>
</feature>
<dbReference type="InterPro" id="IPR025330">
    <property type="entry name" value="DUF4236"/>
</dbReference>
<keyword evidence="1" id="KW-1133">Transmembrane helix</keyword>
<dbReference type="OrthoDB" id="5450120at2"/>
<evidence type="ECO:0000256" key="1">
    <source>
        <dbReference type="SAM" id="Phobius"/>
    </source>
</evidence>
<evidence type="ECO:0000313" key="3">
    <source>
        <dbReference type="EMBL" id="MQR01118.1"/>
    </source>
</evidence>
<feature type="transmembrane region" description="Helical" evidence="1">
    <location>
        <begin position="289"/>
        <end position="306"/>
    </location>
</feature>
<proteinExistence type="predicted"/>
<dbReference type="AlphaFoldDB" id="A0A843YUE1"/>
<dbReference type="EMBL" id="WINI01000004">
    <property type="protein sequence ID" value="MQR01118.1"/>
    <property type="molecule type" value="Genomic_DNA"/>
</dbReference>
<gene>
    <name evidence="3" type="ORF">GEV47_10540</name>
</gene>
<dbReference type="RefSeq" id="WP_153234712.1">
    <property type="nucleotide sequence ID" value="NZ_WINI01000004.1"/>
</dbReference>
<keyword evidence="1" id="KW-0812">Transmembrane</keyword>
<feature type="domain" description="DUF4236" evidence="2">
    <location>
        <begin position="3"/>
        <end position="51"/>
    </location>
</feature>
<protein>
    <submittedName>
        <fullName evidence="3">DUF4236 domain-containing protein</fullName>
    </submittedName>
</protein>
<accession>A0A843YUE1</accession>
<keyword evidence="4" id="KW-1185">Reference proteome</keyword>
<reference evidence="3 4" key="1">
    <citation type="submission" date="2019-10" db="EMBL/GenBank/DDBJ databases">
        <title>Glaciimonas soli sp. nov., a psychrophilic bacterium isolated from the forest soil of a high elevation mountain in Taiwan.</title>
        <authorList>
            <person name="Wang L.-T."/>
            <person name="Shieh W.Y."/>
        </authorList>
    </citation>
    <scope>NUCLEOTIDE SEQUENCE [LARGE SCALE GENOMIC DNA]</scope>
    <source>
        <strain evidence="3 4">GS1</strain>
    </source>
</reference>
<evidence type="ECO:0000313" key="4">
    <source>
        <dbReference type="Proteomes" id="UP000451565"/>
    </source>
</evidence>
<organism evidence="3 4">
    <name type="scientific">Glaciimonas soli</name>
    <dbReference type="NCBI Taxonomy" id="2590999"/>
    <lineage>
        <taxon>Bacteria</taxon>
        <taxon>Pseudomonadati</taxon>
        <taxon>Pseudomonadota</taxon>
        <taxon>Betaproteobacteria</taxon>
        <taxon>Burkholderiales</taxon>
        <taxon>Oxalobacteraceae</taxon>
        <taxon>Glaciimonas</taxon>
    </lineage>
</organism>
<sequence length="581" mass="64239">MGWSFRRTIKIVPGVRINLSKSGISTSIGGKGLTYNTRGRLTTSIPGTGIRHTQNLNARRTARPIRSAVSASQHIDSASTDRLSKREQVTRDFVTQVQNRTTKALRQYFISHGAYVVAENLADAVTLEDHQEFLGSLTREFEVTTKAIKLAVDIGTISLVEKEKAMIALYEIERKCEDHQGDRSELDEAATSLWNKVLAWPISPSFFWPFLLSLLGCLFLLMGNFTFGPTLIVGSALYGIYKLKSFEKKKVSVLAEITEANTKFDSLVTNEISPRPVVPNSKDTVHIKALMLAGITVVLALIVVVYRPQDIGRAALISSENSNPVDKNVRDDNKPTLQISASVPVKSSTPHRSQIDFKWLIGKYPSDVVNDRRFRAAFNDVSPNEWRKIADRLAVTNADGIQSKDGYYFGDGCKAHFCDSDNAAFAINEATGKGDVIYKESSDFTSNKMVANGFVWSDTPIASTPLVAWANSNGMKISTAEAIGSDSTPHPTLQTSFDCTKARSDAERLICGDRELAADDLELASVFAKAKAAVTDQVSFKERTRKAWNYRERNCHNRDCIVSWYASQKATLRQIVETGSN</sequence>
<keyword evidence="1" id="KW-0472">Membrane</keyword>
<comment type="caution">
    <text evidence="3">The sequence shown here is derived from an EMBL/GenBank/DDBJ whole genome shotgun (WGS) entry which is preliminary data.</text>
</comment>
<evidence type="ECO:0000259" key="2">
    <source>
        <dbReference type="Pfam" id="PF14020"/>
    </source>
</evidence>
<dbReference type="Proteomes" id="UP000451565">
    <property type="component" value="Unassembled WGS sequence"/>
</dbReference>
<name>A0A843YUE1_9BURK</name>
<dbReference type="Pfam" id="PF14020">
    <property type="entry name" value="DUF4236"/>
    <property type="match status" value="1"/>
</dbReference>